<dbReference type="STRING" id="1479485.DA73_0235205"/>
<feature type="domain" description="Aminoglycoside phosphotransferase" evidence="1">
    <location>
        <begin position="72"/>
        <end position="243"/>
    </location>
</feature>
<evidence type="ECO:0000259" key="1">
    <source>
        <dbReference type="Pfam" id="PF01636"/>
    </source>
</evidence>
<dbReference type="Pfam" id="PF01636">
    <property type="entry name" value="APH"/>
    <property type="match status" value="1"/>
</dbReference>
<dbReference type="SUPFAM" id="SSF56112">
    <property type="entry name" value="Protein kinase-like (PK-like)"/>
    <property type="match status" value="1"/>
</dbReference>
<sequence>MSLSEKPDRSVLTARAVAASIAVASAHGIRVEDPHVLHNTYSVRVHLRPAPVVARIGTIAPILRSPIESWLARELCVTEFLAAQGAPVVAPSDLLPPSPHEHDGFMMSFWRYVPPVSDTLPDPAIVGRMLADLHTVLRDYPGELPLLTPLNDIPRGLERLKQVGNILPESDLTLLQETYDRLLPELDNSVGSLQPLHGDSHAFNLIHTSEGILWNDFEDTCKGSIAWDLINLNDEGISAYPNAPDLGKLEPYHKMRQLHAVVWVYALLPELPDWVEPAKAILNNLRATEIADGKRS</sequence>
<accession>A0A0C1N6E2</accession>
<protein>
    <submittedName>
        <fullName evidence="2">Antibiotic transporter</fullName>
    </submittedName>
</protein>
<dbReference type="Gene3D" id="3.90.1200.10">
    <property type="match status" value="1"/>
</dbReference>
<dbReference type="InterPro" id="IPR011009">
    <property type="entry name" value="Kinase-like_dom_sf"/>
</dbReference>
<organism evidence="2">
    <name type="scientific">Tolypothrix bouteillei VB521301</name>
    <dbReference type="NCBI Taxonomy" id="1479485"/>
    <lineage>
        <taxon>Bacteria</taxon>
        <taxon>Bacillati</taxon>
        <taxon>Cyanobacteriota</taxon>
        <taxon>Cyanophyceae</taxon>
        <taxon>Nostocales</taxon>
        <taxon>Tolypothrichaceae</taxon>
        <taxon>Tolypothrix</taxon>
    </lineage>
</organism>
<evidence type="ECO:0000313" key="2">
    <source>
        <dbReference type="EMBL" id="KIE08021.1"/>
    </source>
</evidence>
<comment type="caution">
    <text evidence="2">The sequence shown here is derived from an EMBL/GenBank/DDBJ whole genome shotgun (WGS) entry which is preliminary data.</text>
</comment>
<dbReference type="AlphaFoldDB" id="A0A0C1N6E2"/>
<reference evidence="2" key="1">
    <citation type="journal article" date="2015" name="Genome Announc.">
        <title>Draft Genome Sequence of Tolypothrix boutellei Strain VB521301.</title>
        <authorList>
            <person name="Chandrababunaidu M.M."/>
            <person name="Singh D."/>
            <person name="Sen D."/>
            <person name="Bhan S."/>
            <person name="Das S."/>
            <person name="Gupta A."/>
            <person name="Adhikary S.P."/>
            <person name="Tripathy S."/>
        </authorList>
    </citation>
    <scope>NUCLEOTIDE SEQUENCE</scope>
    <source>
        <strain evidence="2">VB521301</strain>
    </source>
</reference>
<name>A0A0C1N6E2_9CYAN</name>
<gene>
    <name evidence="2" type="ORF">DA73_0235205</name>
</gene>
<dbReference type="EMBL" id="JHEG02000059">
    <property type="protein sequence ID" value="KIE08021.1"/>
    <property type="molecule type" value="Genomic_DNA"/>
</dbReference>
<proteinExistence type="predicted"/>
<dbReference type="InterPro" id="IPR002575">
    <property type="entry name" value="Aminoglycoside_PTrfase"/>
</dbReference>